<keyword evidence="2 5" id="KW-0732">Signal</keyword>
<dbReference type="InterPro" id="IPR036312">
    <property type="entry name" value="Bifun_inhib/LTP/seed_sf"/>
</dbReference>
<protein>
    <submittedName>
        <fullName evidence="8">Non-specific lipid-transfer protein-like protein At5g64080</fullName>
    </submittedName>
</protein>
<dbReference type="SMART" id="SM00499">
    <property type="entry name" value="AAI"/>
    <property type="match status" value="1"/>
</dbReference>
<dbReference type="Gene3D" id="1.10.110.10">
    <property type="entry name" value="Plant lipid-transfer and hydrophobic proteins"/>
    <property type="match status" value="1"/>
</dbReference>
<comment type="similarity">
    <text evidence="1">Belongs to the plant LTP family.</text>
</comment>
<dbReference type="SUPFAM" id="SSF47699">
    <property type="entry name" value="Bifunctional inhibitor/lipid-transfer protein/seed storage 2S albumin"/>
    <property type="match status" value="1"/>
</dbReference>
<organism evidence="7 8">
    <name type="scientific">Elaeis guineensis var. tenera</name>
    <name type="common">Oil palm</name>
    <dbReference type="NCBI Taxonomy" id="51953"/>
    <lineage>
        <taxon>Eukaryota</taxon>
        <taxon>Viridiplantae</taxon>
        <taxon>Streptophyta</taxon>
        <taxon>Embryophyta</taxon>
        <taxon>Tracheophyta</taxon>
        <taxon>Spermatophyta</taxon>
        <taxon>Magnoliopsida</taxon>
        <taxon>Liliopsida</taxon>
        <taxon>Arecaceae</taxon>
        <taxon>Arecoideae</taxon>
        <taxon>Cocoseae</taxon>
        <taxon>Elaeidinae</taxon>
        <taxon>Elaeis</taxon>
    </lineage>
</organism>
<keyword evidence="4" id="KW-0325">Glycoprotein</keyword>
<proteinExistence type="inferred from homology"/>
<evidence type="ECO:0000256" key="5">
    <source>
        <dbReference type="SAM" id="SignalP"/>
    </source>
</evidence>
<keyword evidence="3" id="KW-1015">Disulfide bond</keyword>
<evidence type="ECO:0000256" key="2">
    <source>
        <dbReference type="ARBA" id="ARBA00022729"/>
    </source>
</evidence>
<dbReference type="CDD" id="cd00010">
    <property type="entry name" value="AAI_LTSS"/>
    <property type="match status" value="1"/>
</dbReference>
<evidence type="ECO:0000256" key="4">
    <source>
        <dbReference type="ARBA" id="ARBA00023180"/>
    </source>
</evidence>
<gene>
    <name evidence="8" type="primary">LOC105037136</name>
</gene>
<accession>A0A8N4ESN4</accession>
<keyword evidence="7" id="KW-1185">Reference proteome</keyword>
<dbReference type="InterPro" id="IPR043325">
    <property type="entry name" value="LTSS"/>
</dbReference>
<evidence type="ECO:0000313" key="8">
    <source>
        <dbReference type="RefSeq" id="XP_029118133.1"/>
    </source>
</evidence>
<dbReference type="RefSeq" id="XP_029118133.1">
    <property type="nucleotide sequence ID" value="XM_029262300.1"/>
</dbReference>
<evidence type="ECO:0000259" key="6">
    <source>
        <dbReference type="SMART" id="SM00499"/>
    </source>
</evidence>
<dbReference type="OrthoDB" id="659547at2759"/>
<dbReference type="InterPro" id="IPR016140">
    <property type="entry name" value="Bifunc_inhib/LTP/seed_store"/>
</dbReference>
<feature type="domain" description="Bifunctional inhibitor/plant lipid transfer protein/seed storage helical" evidence="6">
    <location>
        <begin position="36"/>
        <end position="114"/>
    </location>
</feature>
<sequence length="129" mass="13516">MVWASKCAWFLAVWLSLAMLHGVGAQVGAPSPSMDCSSALYNLIDCATFAEEGSKLTKPQGQCCSGLEKVIKEELACLCETFEGNTDVGPTLNMTKPLTLPAACGIATPPLSKCKSGSLSSFPLLGPHH</sequence>
<evidence type="ECO:0000256" key="3">
    <source>
        <dbReference type="ARBA" id="ARBA00023157"/>
    </source>
</evidence>
<dbReference type="PANTHER" id="PTHR33044">
    <property type="entry name" value="BIFUNCTIONAL INHIBITOR/LIPID-TRANSFER PROTEIN/SEED STORAGE 2S ALBUMIN SUPERFAMILY PROTEIN-RELATED"/>
    <property type="match status" value="1"/>
</dbReference>
<feature type="chain" id="PRO_5035461299" evidence="5">
    <location>
        <begin position="26"/>
        <end position="129"/>
    </location>
</feature>
<feature type="signal peptide" evidence="5">
    <location>
        <begin position="1"/>
        <end position="25"/>
    </location>
</feature>
<dbReference type="Proteomes" id="UP000504607">
    <property type="component" value="Unplaced"/>
</dbReference>
<evidence type="ECO:0000256" key="1">
    <source>
        <dbReference type="ARBA" id="ARBA00009748"/>
    </source>
</evidence>
<reference evidence="8" key="1">
    <citation type="submission" date="2025-08" db="UniProtKB">
        <authorList>
            <consortium name="RefSeq"/>
        </authorList>
    </citation>
    <scope>IDENTIFICATION</scope>
</reference>
<name>A0A8N4ESN4_ELAGV</name>
<dbReference type="AlphaFoldDB" id="A0A8N4ESN4"/>
<dbReference type="Pfam" id="PF14368">
    <property type="entry name" value="LTP_2"/>
    <property type="match status" value="1"/>
</dbReference>
<evidence type="ECO:0000313" key="7">
    <source>
        <dbReference type="Proteomes" id="UP000504607"/>
    </source>
</evidence>